<keyword evidence="2" id="KW-1185">Reference proteome</keyword>
<gene>
    <name evidence="1" type="ORF">CEXT_178481</name>
</gene>
<proteinExistence type="predicted"/>
<comment type="caution">
    <text evidence="1">The sequence shown here is derived from an EMBL/GenBank/DDBJ whole genome shotgun (WGS) entry which is preliminary data.</text>
</comment>
<name>A0AAV4TEK7_CAEEX</name>
<evidence type="ECO:0000313" key="2">
    <source>
        <dbReference type="Proteomes" id="UP001054945"/>
    </source>
</evidence>
<organism evidence="1 2">
    <name type="scientific">Caerostris extrusa</name>
    <name type="common">Bark spider</name>
    <name type="synonym">Caerostris bankana</name>
    <dbReference type="NCBI Taxonomy" id="172846"/>
    <lineage>
        <taxon>Eukaryota</taxon>
        <taxon>Metazoa</taxon>
        <taxon>Ecdysozoa</taxon>
        <taxon>Arthropoda</taxon>
        <taxon>Chelicerata</taxon>
        <taxon>Arachnida</taxon>
        <taxon>Araneae</taxon>
        <taxon>Araneomorphae</taxon>
        <taxon>Entelegynae</taxon>
        <taxon>Araneoidea</taxon>
        <taxon>Araneidae</taxon>
        <taxon>Caerostris</taxon>
    </lineage>
</organism>
<accession>A0AAV4TEK7</accession>
<dbReference type="EMBL" id="BPLR01011158">
    <property type="protein sequence ID" value="GIY44530.1"/>
    <property type="molecule type" value="Genomic_DNA"/>
</dbReference>
<dbReference type="AlphaFoldDB" id="A0AAV4TEK7"/>
<evidence type="ECO:0000313" key="1">
    <source>
        <dbReference type="EMBL" id="GIY44530.1"/>
    </source>
</evidence>
<dbReference type="Proteomes" id="UP001054945">
    <property type="component" value="Unassembled WGS sequence"/>
</dbReference>
<reference evidence="1 2" key="1">
    <citation type="submission" date="2021-06" db="EMBL/GenBank/DDBJ databases">
        <title>Caerostris extrusa draft genome.</title>
        <authorList>
            <person name="Kono N."/>
            <person name="Arakawa K."/>
        </authorList>
    </citation>
    <scope>NUCLEOTIDE SEQUENCE [LARGE SCALE GENOMIC DNA]</scope>
</reference>
<sequence length="71" mass="7926">MKRLEAEISPERRTEVNDLLVWAACGLGWLELEEECCFPQGHPTGTHHGQQGDTLCTNGLGFTYSGDFGWE</sequence>
<protein>
    <submittedName>
        <fullName evidence="1">Uncharacterized protein</fullName>
    </submittedName>
</protein>